<dbReference type="GO" id="GO:0008270">
    <property type="term" value="F:zinc ion binding"/>
    <property type="evidence" value="ECO:0007669"/>
    <property type="project" value="UniProtKB-UniRule"/>
</dbReference>
<dbReference type="GO" id="GO:0045490">
    <property type="term" value="P:pectin catabolic process"/>
    <property type="evidence" value="ECO:0007669"/>
    <property type="project" value="UniProtKB-UniRule"/>
</dbReference>
<organism evidence="8 9">
    <name type="scientific">Ensifer adhaerens</name>
    <name type="common">Sinorhizobium morelense</name>
    <dbReference type="NCBI Taxonomy" id="106592"/>
    <lineage>
        <taxon>Bacteria</taxon>
        <taxon>Pseudomonadati</taxon>
        <taxon>Pseudomonadota</taxon>
        <taxon>Alphaproteobacteria</taxon>
        <taxon>Hyphomicrobiales</taxon>
        <taxon>Rhizobiaceae</taxon>
        <taxon>Sinorhizobium/Ensifer group</taxon>
        <taxon>Ensifer</taxon>
    </lineage>
</organism>
<protein>
    <recommendedName>
        <fullName evidence="7">4-deoxy-L-threo-5-hexosulose-uronate ketol-isomerase</fullName>
        <ecNumber evidence="7">5.3.1.17</ecNumber>
    </recommendedName>
    <alternativeName>
        <fullName evidence="7">5-keto-4-deoxyuronate isomerase</fullName>
    </alternativeName>
    <alternativeName>
        <fullName evidence="7">DKI isomerase</fullName>
    </alternativeName>
</protein>
<sequence length="278" mass="30622">MTIPDFTSRHAIDPLAAAAMGTDELRHNFHIGGVFASDRVNLTYTHYDRMVIGGAMPVEAELTLEAIKPMGTKTFLERRELIAVNIGGPGRAVVSGKSHALGPRDMIYVGMGSDVVFSSDDRSKPAKFYLLSAPAHRTYPTALLTIAGAKRLDLGSLETSNERSIFQFTNGIETCQLVVGMTELKEGSVWNTMPAHIHDRRMEVYLYFDLPEPARVFHFLGEPSETRHIVMANEEAVLSPVWSIHSGCGTSSYAFIWAMAGDNVDYTDADPVPMETLR</sequence>
<dbReference type="PANTHER" id="PTHR38461:SF1">
    <property type="entry name" value="4-DEOXY-L-THREO-5-HEXOSULOSE-URONATE KETOL-ISOMERASE"/>
    <property type="match status" value="1"/>
</dbReference>
<gene>
    <name evidence="7 8" type="primary">kduI</name>
    <name evidence="8" type="ORF">NE863_31230</name>
</gene>
<keyword evidence="8" id="KW-0614">Plasmid</keyword>
<dbReference type="CDD" id="cd20491">
    <property type="entry name" value="cupin_KduI_C"/>
    <property type="match status" value="1"/>
</dbReference>
<dbReference type="NCBIfam" id="NF002091">
    <property type="entry name" value="PRK00924.1"/>
    <property type="match status" value="1"/>
</dbReference>
<keyword evidence="5 7" id="KW-0862">Zinc</keyword>
<dbReference type="Pfam" id="PF04962">
    <property type="entry name" value="KduI"/>
    <property type="match status" value="1"/>
</dbReference>
<comment type="similarity">
    <text evidence="3 7">Belongs to the KduI family.</text>
</comment>
<dbReference type="Gene3D" id="2.60.120.10">
    <property type="entry name" value="Jelly Rolls"/>
    <property type="match status" value="1"/>
</dbReference>
<dbReference type="Proteomes" id="UP001055460">
    <property type="component" value="Plasmid pB"/>
</dbReference>
<evidence type="ECO:0000313" key="8">
    <source>
        <dbReference type="EMBL" id="USJ26974.1"/>
    </source>
</evidence>
<dbReference type="EMBL" id="CP098809">
    <property type="protein sequence ID" value="USJ26974.1"/>
    <property type="molecule type" value="Genomic_DNA"/>
</dbReference>
<feature type="binding site" evidence="7">
    <location>
        <position position="203"/>
    </location>
    <ligand>
        <name>Zn(2+)</name>
        <dbReference type="ChEBI" id="CHEBI:29105"/>
    </ligand>
</feature>
<feature type="binding site" evidence="7">
    <location>
        <position position="198"/>
    </location>
    <ligand>
        <name>Zn(2+)</name>
        <dbReference type="ChEBI" id="CHEBI:29105"/>
    </ligand>
</feature>
<evidence type="ECO:0000256" key="1">
    <source>
        <dbReference type="ARBA" id="ARBA00000552"/>
    </source>
</evidence>
<dbReference type="GO" id="GO:0008697">
    <property type="term" value="F:4-deoxy-L-threo-5-hexosulose-uronate ketol-isomerase activity"/>
    <property type="evidence" value="ECO:0007669"/>
    <property type="project" value="UniProtKB-UniRule"/>
</dbReference>
<evidence type="ECO:0000313" key="9">
    <source>
        <dbReference type="Proteomes" id="UP001055460"/>
    </source>
</evidence>
<comment type="cofactor">
    <cofactor evidence="7">
        <name>Zn(2+)</name>
        <dbReference type="ChEBI" id="CHEBI:29105"/>
    </cofactor>
    <text evidence="7">Binds 1 zinc ion per subunit.</text>
</comment>
<feature type="binding site" evidence="7">
    <location>
        <position position="245"/>
    </location>
    <ligand>
        <name>Zn(2+)</name>
        <dbReference type="ChEBI" id="CHEBI:29105"/>
    </ligand>
</feature>
<evidence type="ECO:0000256" key="2">
    <source>
        <dbReference type="ARBA" id="ARBA00005148"/>
    </source>
</evidence>
<dbReference type="InterPro" id="IPR007045">
    <property type="entry name" value="KduI"/>
</dbReference>
<comment type="catalytic activity">
    <reaction evidence="1 7">
        <text>5-dehydro-4-deoxy-D-glucuronate = 3-deoxy-D-glycero-2,5-hexodiulosonate</text>
        <dbReference type="Rhea" id="RHEA:23896"/>
        <dbReference type="ChEBI" id="CHEBI:17117"/>
        <dbReference type="ChEBI" id="CHEBI:29071"/>
        <dbReference type="EC" id="5.3.1.17"/>
    </reaction>
</comment>
<dbReference type="InterPro" id="IPR014710">
    <property type="entry name" value="RmlC-like_jellyroll"/>
</dbReference>
<dbReference type="SUPFAM" id="SSF51182">
    <property type="entry name" value="RmlC-like cupins"/>
    <property type="match status" value="1"/>
</dbReference>
<reference evidence="8" key="1">
    <citation type="submission" date="2022-06" db="EMBL/GenBank/DDBJ databases">
        <title>Physiological and biochemical characterization and genomic elucidation of a strain of the genus Ensifer adhaerens M8 that combines arsenic oxidation and chromium reduction.</title>
        <authorList>
            <person name="Li X."/>
            <person name="Yu c."/>
        </authorList>
    </citation>
    <scope>NUCLEOTIDE SEQUENCE</scope>
    <source>
        <strain evidence="8">M8</strain>
        <plasmid evidence="8">pB</plasmid>
    </source>
</reference>
<dbReference type="RefSeq" id="WP_110819392.1">
    <property type="nucleotide sequence ID" value="NZ_CP098809.1"/>
</dbReference>
<evidence type="ECO:0000256" key="5">
    <source>
        <dbReference type="ARBA" id="ARBA00022833"/>
    </source>
</evidence>
<evidence type="ECO:0000256" key="3">
    <source>
        <dbReference type="ARBA" id="ARBA00008086"/>
    </source>
</evidence>
<geneLocation type="plasmid" evidence="8 9">
    <name>pB</name>
</geneLocation>
<comment type="function">
    <text evidence="7">Catalyzes the isomerization of 5-dehydro-4-deoxy-D-glucuronate to 3-deoxy-D-glycero-2,5-hexodiulosonate.</text>
</comment>
<accession>A0A9Q8YG42</accession>
<keyword evidence="6 7" id="KW-0413">Isomerase</keyword>
<dbReference type="InterPro" id="IPR011051">
    <property type="entry name" value="RmlC_Cupin_sf"/>
</dbReference>
<dbReference type="OrthoDB" id="9770644at2"/>
<dbReference type="PIRSF" id="PIRSF006625">
    <property type="entry name" value="KduI"/>
    <property type="match status" value="1"/>
</dbReference>
<name>A0A9Q8YG42_ENSAD</name>
<dbReference type="HAMAP" id="MF_00687">
    <property type="entry name" value="KduI"/>
    <property type="match status" value="1"/>
</dbReference>
<dbReference type="GO" id="GO:0019698">
    <property type="term" value="P:D-galacturonate catabolic process"/>
    <property type="evidence" value="ECO:0007669"/>
    <property type="project" value="TreeGrafter"/>
</dbReference>
<dbReference type="InterPro" id="IPR021120">
    <property type="entry name" value="KduI/IolB_isomerase"/>
</dbReference>
<evidence type="ECO:0000256" key="6">
    <source>
        <dbReference type="ARBA" id="ARBA00023235"/>
    </source>
</evidence>
<evidence type="ECO:0000256" key="7">
    <source>
        <dbReference type="HAMAP-Rule" id="MF_00687"/>
    </source>
</evidence>
<dbReference type="GO" id="GO:0042840">
    <property type="term" value="P:D-glucuronate catabolic process"/>
    <property type="evidence" value="ECO:0007669"/>
    <property type="project" value="TreeGrafter"/>
</dbReference>
<comment type="pathway">
    <text evidence="2 7">Glycan metabolism; pectin degradation; 2-dehydro-3-deoxy-D-gluconate from pectin: step 4/5.</text>
</comment>
<evidence type="ECO:0000256" key="4">
    <source>
        <dbReference type="ARBA" id="ARBA00022723"/>
    </source>
</evidence>
<dbReference type="EC" id="5.3.1.17" evidence="7"/>
<dbReference type="InterPro" id="IPR027449">
    <property type="entry name" value="KduI_N"/>
</dbReference>
<feature type="binding site" evidence="7">
    <location>
        <position position="196"/>
    </location>
    <ligand>
        <name>Zn(2+)</name>
        <dbReference type="ChEBI" id="CHEBI:29105"/>
    </ligand>
</feature>
<dbReference type="AlphaFoldDB" id="A0A9Q8YG42"/>
<dbReference type="PANTHER" id="PTHR38461">
    <property type="entry name" value="4-DEOXY-L-THREO-5-HEXOSULOSE-URONATE KETOL-ISOMERASE"/>
    <property type="match status" value="1"/>
</dbReference>
<dbReference type="Gene3D" id="2.60.120.520">
    <property type="entry name" value="pectin degrading enzyme 5-keto 4- deoxyuronate isomerase, domain 1"/>
    <property type="match status" value="1"/>
</dbReference>
<keyword evidence="4 7" id="KW-0479">Metal-binding</keyword>
<dbReference type="CDD" id="cd20294">
    <property type="entry name" value="cupin_KduI_N"/>
    <property type="match status" value="1"/>
</dbReference>
<proteinExistence type="inferred from homology"/>